<evidence type="ECO:0000313" key="2">
    <source>
        <dbReference type="EMBL" id="SUC37631.1"/>
    </source>
</evidence>
<organism evidence="2 3">
    <name type="scientific">Prevotella pallens</name>
    <dbReference type="NCBI Taxonomy" id="60133"/>
    <lineage>
        <taxon>Bacteria</taxon>
        <taxon>Pseudomonadati</taxon>
        <taxon>Bacteroidota</taxon>
        <taxon>Bacteroidia</taxon>
        <taxon>Bacteroidales</taxon>
        <taxon>Prevotellaceae</taxon>
        <taxon>Prevotella</taxon>
    </lineage>
</organism>
<proteinExistence type="predicted"/>
<dbReference type="Proteomes" id="UP000254235">
    <property type="component" value="Unassembled WGS sequence"/>
</dbReference>
<feature type="compositionally biased region" description="Basic and acidic residues" evidence="1">
    <location>
        <begin position="20"/>
        <end position="40"/>
    </location>
</feature>
<feature type="region of interest" description="Disordered" evidence="1">
    <location>
        <begin position="1"/>
        <end position="40"/>
    </location>
</feature>
<accession>A0A379G9Q8</accession>
<dbReference type="AlphaFoldDB" id="A0A379G9Q8"/>
<reference evidence="2 3" key="1">
    <citation type="submission" date="2018-06" db="EMBL/GenBank/DDBJ databases">
        <authorList>
            <consortium name="Pathogen Informatics"/>
            <person name="Doyle S."/>
        </authorList>
    </citation>
    <scope>NUCLEOTIDE SEQUENCE [LARGE SCALE GENOMIC DNA]</scope>
    <source>
        <strain evidence="2 3">NCTC13043</strain>
    </source>
</reference>
<evidence type="ECO:0000313" key="3">
    <source>
        <dbReference type="Proteomes" id="UP000254235"/>
    </source>
</evidence>
<gene>
    <name evidence="2" type="ORF">NCTC13043_02121</name>
</gene>
<sequence length="40" mass="4635">MLSECSNSKKRKQHTAPPTKDGKTAEKRQKNISKHQKEQQ</sequence>
<evidence type="ECO:0000256" key="1">
    <source>
        <dbReference type="SAM" id="MobiDB-lite"/>
    </source>
</evidence>
<protein>
    <submittedName>
        <fullName evidence="2">Uncharacterized protein</fullName>
    </submittedName>
</protein>
<name>A0A379G9Q8_9BACT</name>
<dbReference type="EMBL" id="UGTP01000002">
    <property type="protein sequence ID" value="SUC37631.1"/>
    <property type="molecule type" value="Genomic_DNA"/>
</dbReference>